<keyword evidence="2" id="KW-1185">Reference proteome</keyword>
<comment type="caution">
    <text evidence="1">The sequence shown here is derived from an EMBL/GenBank/DDBJ whole genome shotgun (WGS) entry which is preliminary data.</text>
</comment>
<organism evidence="1 2">
    <name type="scientific">Trichonephila clavipes</name>
    <name type="common">Golden silk orbweaver</name>
    <name type="synonym">Nephila clavipes</name>
    <dbReference type="NCBI Taxonomy" id="2585209"/>
    <lineage>
        <taxon>Eukaryota</taxon>
        <taxon>Metazoa</taxon>
        <taxon>Ecdysozoa</taxon>
        <taxon>Arthropoda</taxon>
        <taxon>Chelicerata</taxon>
        <taxon>Arachnida</taxon>
        <taxon>Araneae</taxon>
        <taxon>Araneomorphae</taxon>
        <taxon>Entelegynae</taxon>
        <taxon>Araneoidea</taxon>
        <taxon>Nephilidae</taxon>
        <taxon>Trichonephila</taxon>
    </lineage>
</organism>
<sequence length="76" mass="8581">MTPLPCEAEHCLVEKWLMGAVACVAAHMVAGCHGHTARLSWWNGSKLGVTVYCRQWHPIASHQLWERCVAVKQRQD</sequence>
<protein>
    <submittedName>
        <fullName evidence="1">Uncharacterized protein</fullName>
    </submittedName>
</protein>
<evidence type="ECO:0000313" key="2">
    <source>
        <dbReference type="Proteomes" id="UP000887159"/>
    </source>
</evidence>
<dbReference type="EMBL" id="BMAU01021327">
    <property type="protein sequence ID" value="GFY14145.1"/>
    <property type="molecule type" value="Genomic_DNA"/>
</dbReference>
<reference evidence="1" key="1">
    <citation type="submission" date="2020-08" db="EMBL/GenBank/DDBJ databases">
        <title>Multicomponent nature underlies the extraordinary mechanical properties of spider dragline silk.</title>
        <authorList>
            <person name="Kono N."/>
            <person name="Nakamura H."/>
            <person name="Mori M."/>
            <person name="Yoshida Y."/>
            <person name="Ohtoshi R."/>
            <person name="Malay A.D."/>
            <person name="Moran D.A.P."/>
            <person name="Tomita M."/>
            <person name="Numata K."/>
            <person name="Arakawa K."/>
        </authorList>
    </citation>
    <scope>NUCLEOTIDE SEQUENCE</scope>
</reference>
<dbReference type="AlphaFoldDB" id="A0A8X6SMP6"/>
<name>A0A8X6SMP6_TRICX</name>
<evidence type="ECO:0000313" key="1">
    <source>
        <dbReference type="EMBL" id="GFY14145.1"/>
    </source>
</evidence>
<dbReference type="Proteomes" id="UP000887159">
    <property type="component" value="Unassembled WGS sequence"/>
</dbReference>
<accession>A0A8X6SMP6</accession>
<proteinExistence type="predicted"/>
<gene>
    <name evidence="1" type="ORF">TNCV_3613341</name>
</gene>